<reference evidence="3" key="1">
    <citation type="submission" date="2020-11" db="EMBL/GenBank/DDBJ databases">
        <authorList>
            <person name="Tran Van P."/>
        </authorList>
    </citation>
    <scope>NUCLEOTIDE SEQUENCE</scope>
</reference>
<dbReference type="AlphaFoldDB" id="A0A7R9B513"/>
<feature type="compositionally biased region" description="Polar residues" evidence="1">
    <location>
        <begin position="726"/>
        <end position="743"/>
    </location>
</feature>
<feature type="compositionally biased region" description="Polar residues" evidence="1">
    <location>
        <begin position="619"/>
        <end position="639"/>
    </location>
</feature>
<dbReference type="InterPro" id="IPR033740">
    <property type="entry name" value="Pept_M24B"/>
</dbReference>
<dbReference type="EMBL" id="OC005161">
    <property type="protein sequence ID" value="CAD7265153.1"/>
    <property type="molecule type" value="Genomic_DNA"/>
</dbReference>
<dbReference type="GO" id="GO:0070006">
    <property type="term" value="F:metalloaminopeptidase activity"/>
    <property type="evidence" value="ECO:0007669"/>
    <property type="project" value="InterPro"/>
</dbReference>
<feature type="region of interest" description="Disordered" evidence="1">
    <location>
        <begin position="657"/>
        <end position="682"/>
    </location>
</feature>
<dbReference type="SUPFAM" id="SSF55920">
    <property type="entry name" value="Creatinase/aminopeptidase"/>
    <property type="match status" value="1"/>
</dbReference>
<feature type="region of interest" description="Disordered" evidence="1">
    <location>
        <begin position="617"/>
        <end position="639"/>
    </location>
</feature>
<proteinExistence type="predicted"/>
<evidence type="ECO:0000259" key="2">
    <source>
        <dbReference type="Pfam" id="PF00557"/>
    </source>
</evidence>
<feature type="domain" description="Peptidase M24" evidence="2">
    <location>
        <begin position="147"/>
        <end position="344"/>
    </location>
</feature>
<dbReference type="Pfam" id="PF00557">
    <property type="entry name" value="Peptidase_M24"/>
    <property type="match status" value="1"/>
</dbReference>
<dbReference type="InterPro" id="IPR036005">
    <property type="entry name" value="Creatinase/aminopeptidase-like"/>
</dbReference>
<dbReference type="Gene3D" id="3.90.230.10">
    <property type="entry name" value="Creatinase/methionine aminopeptidase superfamily"/>
    <property type="match status" value="1"/>
</dbReference>
<dbReference type="InterPro" id="IPR000994">
    <property type="entry name" value="Pept_M24"/>
</dbReference>
<dbReference type="PANTHER" id="PTHR43763">
    <property type="entry name" value="XAA-PRO AMINOPEPTIDASE 1"/>
    <property type="match status" value="1"/>
</dbReference>
<evidence type="ECO:0000313" key="3">
    <source>
        <dbReference type="EMBL" id="CAD7265153.1"/>
    </source>
</evidence>
<sequence>MKVVALKKLDFSVWTFFPPYSSVCDPLSDSMWSGSYMVSDEKRVPHPSPILFMKARKNPREREGMRNAHVRDGAALCDFIAHMEDEVLDTVNQVELEELNPHLRGGRVENHLGKTAPSSPDRDLILDLPVLSSQAQHDSRMSRGEVWTEVEVAKTVDQFRREQLDSRGLSFATIAGFGPNGALPHYTPAVTTNRQIYTNSTLVLDSGGQYLDGTTDVTRTLHFGSPNQFERETYTRVLQGSIQLSALVFPQGVLMSDVDVLARAPLWQVGLDYRHGTGHGIGAFLDVHECKCGLEAFLDVHESPVNIIYKGGNKMFEEGYFFSDEPGYYHEGFFGVRLENILEVVNQTTTHSFDGPYLGFEPVTLVPYEPKLIDLVMLSNQQVELEEVNPHLHGGRVENHLEKTPQVHPTEIRTSISQSSAVELNTTSALANYATEAGTTSSPQLLIHHLSPVINFPAIPRIKPGTLGSVDRQASDQAKIQWLNDYNAKVIEKVGAELKLQRRMKGFHWLLSKTIYIPAHGATSGVEEEKQQRPSIVMLLPYSEKTVATPASWSARRSDDRWYPCQSEETGISLFGAFIPVFCMQQTTASNTFCCKCDQHSGTKYQPPVVWTRLGNKVPTPSSVDKTREQSTSPQWCVQDSGTKYQPSVVCTRLGNKVPAPSSVDKTREQSTSPQWCDQDSGTKYQPPVVWPTLRNQVPTPSSVTNTREQIVWTRLGNKVPAPSGVTKTQEPSTSPQWCGQHSGTKYQPPLVWTTLRNKVPAPSGCVHAKERAHHSTVLSSHIAHGTA</sequence>
<organism evidence="3">
    <name type="scientific">Timema shepardi</name>
    <name type="common">Walking stick</name>
    <dbReference type="NCBI Taxonomy" id="629360"/>
    <lineage>
        <taxon>Eukaryota</taxon>
        <taxon>Metazoa</taxon>
        <taxon>Ecdysozoa</taxon>
        <taxon>Arthropoda</taxon>
        <taxon>Hexapoda</taxon>
        <taxon>Insecta</taxon>
        <taxon>Pterygota</taxon>
        <taxon>Neoptera</taxon>
        <taxon>Polyneoptera</taxon>
        <taxon>Phasmatodea</taxon>
        <taxon>Timematodea</taxon>
        <taxon>Timematoidea</taxon>
        <taxon>Timematidae</taxon>
        <taxon>Timema</taxon>
    </lineage>
</organism>
<feature type="region of interest" description="Disordered" evidence="1">
    <location>
        <begin position="719"/>
        <end position="743"/>
    </location>
</feature>
<gene>
    <name evidence="3" type="ORF">TSIB3V08_LOCUS9198</name>
</gene>
<dbReference type="CDD" id="cd01085">
    <property type="entry name" value="APP"/>
    <property type="match status" value="1"/>
</dbReference>
<accession>A0A7R9B513</accession>
<evidence type="ECO:0000256" key="1">
    <source>
        <dbReference type="SAM" id="MobiDB-lite"/>
    </source>
</evidence>
<dbReference type="PANTHER" id="PTHR43763:SF6">
    <property type="entry name" value="XAA-PRO AMINOPEPTIDASE 1"/>
    <property type="match status" value="1"/>
</dbReference>
<protein>
    <recommendedName>
        <fullName evidence="2">Peptidase M24 domain-containing protein</fullName>
    </recommendedName>
</protein>
<feature type="compositionally biased region" description="Polar residues" evidence="1">
    <location>
        <begin position="670"/>
        <end position="682"/>
    </location>
</feature>
<name>A0A7R9B513_TIMSH</name>
<dbReference type="InterPro" id="IPR050422">
    <property type="entry name" value="X-Pro_aminopeptidase_P"/>
</dbReference>